<evidence type="ECO:0000256" key="2">
    <source>
        <dbReference type="PROSITE-ProRule" id="PRU00169"/>
    </source>
</evidence>
<dbReference type="Proteomes" id="UP001520140">
    <property type="component" value="Unassembled WGS sequence"/>
</dbReference>
<keyword evidence="1" id="KW-0238">DNA-binding</keyword>
<keyword evidence="2" id="KW-0597">Phosphoprotein</keyword>
<dbReference type="PANTHER" id="PTHR43214:SF43">
    <property type="entry name" value="TWO-COMPONENT RESPONSE REGULATOR"/>
    <property type="match status" value="1"/>
</dbReference>
<dbReference type="InterPro" id="IPR039420">
    <property type="entry name" value="WalR-like"/>
</dbReference>
<evidence type="ECO:0000313" key="5">
    <source>
        <dbReference type="Proteomes" id="UP001520140"/>
    </source>
</evidence>
<dbReference type="PROSITE" id="PS50110">
    <property type="entry name" value="RESPONSE_REGULATORY"/>
    <property type="match status" value="1"/>
</dbReference>
<name>A0ABS7NPH7_9NOCA</name>
<dbReference type="SUPFAM" id="SSF52172">
    <property type="entry name" value="CheY-like"/>
    <property type="match status" value="1"/>
</dbReference>
<comment type="caution">
    <text evidence="4">The sequence shown here is derived from an EMBL/GenBank/DDBJ whole genome shotgun (WGS) entry which is preliminary data.</text>
</comment>
<dbReference type="SUPFAM" id="SSF46894">
    <property type="entry name" value="C-terminal effector domain of the bipartite response regulators"/>
    <property type="match status" value="1"/>
</dbReference>
<dbReference type="Pfam" id="PF00196">
    <property type="entry name" value="GerE"/>
    <property type="match status" value="1"/>
</dbReference>
<dbReference type="InterPro" id="IPR016032">
    <property type="entry name" value="Sig_transdc_resp-reg_C-effctor"/>
</dbReference>
<dbReference type="Gene3D" id="1.10.10.10">
    <property type="entry name" value="Winged helix-like DNA-binding domain superfamily/Winged helix DNA-binding domain"/>
    <property type="match status" value="1"/>
</dbReference>
<evidence type="ECO:0000256" key="1">
    <source>
        <dbReference type="ARBA" id="ARBA00023125"/>
    </source>
</evidence>
<dbReference type="InterPro" id="IPR000792">
    <property type="entry name" value="Tscrpt_reg_LuxR_C"/>
</dbReference>
<proteinExistence type="predicted"/>
<evidence type="ECO:0000259" key="3">
    <source>
        <dbReference type="PROSITE" id="PS50110"/>
    </source>
</evidence>
<dbReference type="Pfam" id="PF00072">
    <property type="entry name" value="Response_reg"/>
    <property type="match status" value="1"/>
</dbReference>
<dbReference type="PANTHER" id="PTHR43214">
    <property type="entry name" value="TWO-COMPONENT RESPONSE REGULATOR"/>
    <property type="match status" value="1"/>
</dbReference>
<dbReference type="InterPro" id="IPR036388">
    <property type="entry name" value="WH-like_DNA-bd_sf"/>
</dbReference>
<dbReference type="RefSeq" id="WP_068099714.1">
    <property type="nucleotide sequence ID" value="NZ_JABUKE010000010.1"/>
</dbReference>
<reference evidence="4 5" key="1">
    <citation type="submission" date="2020-06" db="EMBL/GenBank/DDBJ databases">
        <title>Taxonomy, biology and ecology of Rhodococcus bacteria occurring in California pistachio and other woody hosts as revealed by genome sequence analyses.</title>
        <authorList>
            <person name="Gai Y."/>
            <person name="Riely B."/>
        </authorList>
    </citation>
    <scope>NUCLEOTIDE SEQUENCE [LARGE SCALE GENOMIC DNA]</scope>
    <source>
        <strain evidence="4 5">BP-284</strain>
    </source>
</reference>
<sequence>MVDDHQFTIDGLQVRLADCTDIELVAHASTVADLFAEPAALDLVVLDLRLRDGSSPTGNVEAIRQHGVPVLVLTSGEDPYLVREAARAGVLGVIRKSRSPEEIVDAIRAAVRGEVVPTTDWAAAIDGDPEIDLVDLSPQHRKVLELYAAGETATRVASDLKISRETVNDYLRRIRTKYADAGRPAPTKSELYKRALEDGWLPFPRRRKK</sequence>
<protein>
    <submittedName>
        <fullName evidence="4">Response regulator transcription factor</fullName>
    </submittedName>
</protein>
<gene>
    <name evidence="4" type="ORF">HQ605_03615</name>
</gene>
<feature type="domain" description="Response regulatory" evidence="3">
    <location>
        <begin position="1"/>
        <end position="111"/>
    </location>
</feature>
<dbReference type="SMART" id="SM00448">
    <property type="entry name" value="REC"/>
    <property type="match status" value="1"/>
</dbReference>
<dbReference type="InterPro" id="IPR001789">
    <property type="entry name" value="Sig_transdc_resp-reg_receiver"/>
</dbReference>
<dbReference type="InterPro" id="IPR011006">
    <property type="entry name" value="CheY-like_superfamily"/>
</dbReference>
<dbReference type="EMBL" id="JABUKG010000003">
    <property type="protein sequence ID" value="MBY6319904.1"/>
    <property type="molecule type" value="Genomic_DNA"/>
</dbReference>
<feature type="modified residue" description="4-aspartylphosphate" evidence="2">
    <location>
        <position position="47"/>
    </location>
</feature>
<accession>A0ABS7NPH7</accession>
<organism evidence="4 5">
    <name type="scientific">Rhodococcoides kroppenstedtii</name>
    <dbReference type="NCBI Taxonomy" id="293050"/>
    <lineage>
        <taxon>Bacteria</taxon>
        <taxon>Bacillati</taxon>
        <taxon>Actinomycetota</taxon>
        <taxon>Actinomycetes</taxon>
        <taxon>Mycobacteriales</taxon>
        <taxon>Nocardiaceae</taxon>
        <taxon>Rhodococcoides</taxon>
    </lineage>
</organism>
<keyword evidence="5" id="KW-1185">Reference proteome</keyword>
<evidence type="ECO:0000313" key="4">
    <source>
        <dbReference type="EMBL" id="MBY6319904.1"/>
    </source>
</evidence>
<dbReference type="Gene3D" id="3.40.50.2300">
    <property type="match status" value="1"/>
</dbReference>
<dbReference type="PROSITE" id="PS00622">
    <property type="entry name" value="HTH_LUXR_1"/>
    <property type="match status" value="1"/>
</dbReference>
<dbReference type="PRINTS" id="PR00038">
    <property type="entry name" value="HTHLUXR"/>
</dbReference>